<accession>A0A8J8BH27</accession>
<evidence type="ECO:0000313" key="3">
    <source>
        <dbReference type="Proteomes" id="UP000677913"/>
    </source>
</evidence>
<dbReference type="RefSeq" id="WP_211471373.1">
    <property type="nucleotide sequence ID" value="NZ_JAGSXH010000143.1"/>
</dbReference>
<dbReference type="EMBL" id="JAGSXH010000143">
    <property type="protein sequence ID" value="MBS2966369.1"/>
    <property type="molecule type" value="Genomic_DNA"/>
</dbReference>
<name>A0A8J8BH27_9ACTN</name>
<keyword evidence="3" id="KW-1185">Reference proteome</keyword>
<dbReference type="Proteomes" id="UP000677913">
    <property type="component" value="Unassembled WGS sequence"/>
</dbReference>
<comment type="caution">
    <text evidence="2">The sequence shown here is derived from an EMBL/GenBank/DDBJ whole genome shotgun (WGS) entry which is preliminary data.</text>
</comment>
<feature type="region of interest" description="Disordered" evidence="1">
    <location>
        <begin position="239"/>
        <end position="260"/>
    </location>
</feature>
<organism evidence="2 3">
    <name type="scientific">Actinocrinis puniceicyclus</name>
    <dbReference type="NCBI Taxonomy" id="977794"/>
    <lineage>
        <taxon>Bacteria</taxon>
        <taxon>Bacillati</taxon>
        <taxon>Actinomycetota</taxon>
        <taxon>Actinomycetes</taxon>
        <taxon>Catenulisporales</taxon>
        <taxon>Actinospicaceae</taxon>
        <taxon>Actinocrinis</taxon>
    </lineage>
</organism>
<sequence>MHLESLFDKRHEGVAERRVALADAAARLSPSVLEAHTPMPGDPVAAAYTVPVPEALGALLPSGLRRGAVTGLDDDGYLAAALVGGAVAAGGSAALIGVGDLGVEAVLAAGADPERLIVVDAPAQAWVDAAEVLIGALDVVLLRPPGAVPDAVVRRITARLRRGQARTALLAAGGSWPAPVRLRVAGPQWIGLADGHGQLAARRAAVIAEGRGTYGRPRTARVWLPTFDGSIRELTDTRALPEGPRPRLELVPGLGPPAAA</sequence>
<evidence type="ECO:0008006" key="4">
    <source>
        <dbReference type="Google" id="ProtNLM"/>
    </source>
</evidence>
<gene>
    <name evidence="2" type="ORF">KGA66_25220</name>
</gene>
<protein>
    <recommendedName>
        <fullName evidence="4">Protein ImuA</fullName>
    </recommendedName>
</protein>
<dbReference type="AlphaFoldDB" id="A0A8J8BH27"/>
<evidence type="ECO:0000313" key="2">
    <source>
        <dbReference type="EMBL" id="MBS2966369.1"/>
    </source>
</evidence>
<evidence type="ECO:0000256" key="1">
    <source>
        <dbReference type="SAM" id="MobiDB-lite"/>
    </source>
</evidence>
<reference evidence="2" key="1">
    <citation type="submission" date="2021-04" db="EMBL/GenBank/DDBJ databases">
        <title>Genome based classification of Actinospica acidithermotolerans sp. nov., an actinobacterium isolated from an Indonesian hot spring.</title>
        <authorList>
            <person name="Kusuma A.B."/>
            <person name="Putra K.E."/>
            <person name="Nafisah S."/>
            <person name="Loh J."/>
            <person name="Nouioui I."/>
            <person name="Goodfellow M."/>
        </authorList>
    </citation>
    <scope>NUCLEOTIDE SEQUENCE</scope>
    <source>
        <strain evidence="2">DSM 45618</strain>
    </source>
</reference>
<proteinExistence type="predicted"/>